<keyword evidence="2" id="KW-0808">Transferase</keyword>
<name>A0A9X1L659_9FLAO</name>
<dbReference type="GO" id="GO:0016747">
    <property type="term" value="F:acyltransferase activity, transferring groups other than amino-acyl groups"/>
    <property type="evidence" value="ECO:0007669"/>
    <property type="project" value="InterPro"/>
</dbReference>
<keyword evidence="3" id="KW-1185">Reference proteome</keyword>
<dbReference type="EC" id="2.3.1.-" evidence="2"/>
<evidence type="ECO:0000259" key="1">
    <source>
        <dbReference type="PROSITE" id="PS51186"/>
    </source>
</evidence>
<dbReference type="AlphaFoldDB" id="A0A9X1L659"/>
<dbReference type="Proteomes" id="UP001139286">
    <property type="component" value="Unassembled WGS sequence"/>
</dbReference>
<sequence>MLTIQTKTFNELTTNELYNILQLRSEVFVVEQDCVYQDIDYKDQKAIHVLGFKNEKIVAYTRIFKPGDYFEKSSIGRVVVAQNERKHKYGYDIMKASITAVSKYFNETEIKISAQCYLKKFYNSLGFNEIGEEYLEDGIPHIAMLKN</sequence>
<dbReference type="RefSeq" id="WP_226694707.1">
    <property type="nucleotide sequence ID" value="NZ_JAJAPX010000001.1"/>
</dbReference>
<reference evidence="2" key="1">
    <citation type="submission" date="2021-10" db="EMBL/GenBank/DDBJ databases">
        <title>Tamlana sargassums sp. nov., and Tamlana laminarinivorans sp. nov., two new bacteria isolated from the brown alga.</title>
        <authorList>
            <person name="Li J."/>
        </authorList>
    </citation>
    <scope>NUCLEOTIDE SEQUENCE</scope>
    <source>
        <strain evidence="2">62-3</strain>
    </source>
</reference>
<proteinExistence type="predicted"/>
<dbReference type="InterPro" id="IPR016181">
    <property type="entry name" value="Acyl_CoA_acyltransferase"/>
</dbReference>
<dbReference type="Gene3D" id="3.40.630.30">
    <property type="match status" value="1"/>
</dbReference>
<protein>
    <submittedName>
        <fullName evidence="2">GNAT family N-acetyltransferase</fullName>
        <ecNumber evidence="2">2.3.1.-</ecNumber>
    </submittedName>
</protein>
<accession>A0A9X1L659</accession>
<feature type="domain" description="N-acetyltransferase" evidence="1">
    <location>
        <begin position="7"/>
        <end position="147"/>
    </location>
</feature>
<dbReference type="Pfam" id="PF13673">
    <property type="entry name" value="Acetyltransf_10"/>
    <property type="match status" value="1"/>
</dbReference>
<dbReference type="PROSITE" id="PS51186">
    <property type="entry name" value="GNAT"/>
    <property type="match status" value="1"/>
</dbReference>
<keyword evidence="2" id="KW-0012">Acyltransferase</keyword>
<evidence type="ECO:0000313" key="2">
    <source>
        <dbReference type="EMBL" id="MCB4807244.1"/>
    </source>
</evidence>
<dbReference type="EMBL" id="JAJAPX010000001">
    <property type="protein sequence ID" value="MCB4807244.1"/>
    <property type="molecule type" value="Genomic_DNA"/>
</dbReference>
<comment type="caution">
    <text evidence="2">The sequence shown here is derived from an EMBL/GenBank/DDBJ whole genome shotgun (WGS) entry which is preliminary data.</text>
</comment>
<dbReference type="SUPFAM" id="SSF55729">
    <property type="entry name" value="Acyl-CoA N-acyltransferases (Nat)"/>
    <property type="match status" value="1"/>
</dbReference>
<evidence type="ECO:0000313" key="3">
    <source>
        <dbReference type="Proteomes" id="UP001139286"/>
    </source>
</evidence>
<organism evidence="2 3">
    <name type="scientific">Neotamlana sargassicola</name>
    <dbReference type="NCBI Taxonomy" id="2883125"/>
    <lineage>
        <taxon>Bacteria</taxon>
        <taxon>Pseudomonadati</taxon>
        <taxon>Bacteroidota</taxon>
        <taxon>Flavobacteriia</taxon>
        <taxon>Flavobacteriales</taxon>
        <taxon>Flavobacteriaceae</taxon>
        <taxon>Neotamlana</taxon>
    </lineage>
</organism>
<dbReference type="InterPro" id="IPR000182">
    <property type="entry name" value="GNAT_dom"/>
</dbReference>
<gene>
    <name evidence="2" type="ORF">LG651_03200</name>
</gene>